<dbReference type="GO" id="GO:0003676">
    <property type="term" value="F:nucleic acid binding"/>
    <property type="evidence" value="ECO:0007669"/>
    <property type="project" value="InterPro"/>
</dbReference>
<gene>
    <name evidence="1" type="ORF">SAMN05421736_10743</name>
</gene>
<dbReference type="AlphaFoldDB" id="A0A1H3QSW0"/>
<dbReference type="EMBL" id="FNPI01000007">
    <property type="protein sequence ID" value="SDZ16682.1"/>
    <property type="molecule type" value="Genomic_DNA"/>
</dbReference>
<evidence type="ECO:0000313" key="1">
    <source>
        <dbReference type="EMBL" id="SDZ16682.1"/>
    </source>
</evidence>
<organism evidence="1 2">
    <name type="scientific">Evansella caseinilytica</name>
    <dbReference type="NCBI Taxonomy" id="1503961"/>
    <lineage>
        <taxon>Bacteria</taxon>
        <taxon>Bacillati</taxon>
        <taxon>Bacillota</taxon>
        <taxon>Bacilli</taxon>
        <taxon>Bacillales</taxon>
        <taxon>Bacillaceae</taxon>
        <taxon>Evansella</taxon>
    </lineage>
</organism>
<keyword evidence="2" id="KW-1185">Reference proteome</keyword>
<name>A0A1H3QSW0_9BACI</name>
<dbReference type="OrthoDB" id="2880590at2"/>
<accession>A0A1H3QSW0</accession>
<evidence type="ECO:0000313" key="2">
    <source>
        <dbReference type="Proteomes" id="UP000198935"/>
    </source>
</evidence>
<dbReference type="Proteomes" id="UP000198935">
    <property type="component" value="Unassembled WGS sequence"/>
</dbReference>
<proteinExistence type="predicted"/>
<dbReference type="STRING" id="1503961.SAMN05421736_10743"/>
<dbReference type="InterPro" id="IPR036397">
    <property type="entry name" value="RNaseH_sf"/>
</dbReference>
<protein>
    <submittedName>
        <fullName evidence="1">Uncharacterized protein</fullName>
    </submittedName>
</protein>
<sequence length="280" mass="31798">MKALLVNVSWSRCRGGSGRRKRGEWCEMTEIAAVQLQSFDGLIVSGDAFRSYIRPVFQHWKKNKGVHANYSDWWLAPVYSQVMKGFTQWCNHHGNLPWIVWDDSTLAVLTENNNRHSISFSWPERMIFFKTELALRKLHTSPPTVASASSKGNGGHLTGIHSSMAVEREKYMISIISEYIGLENLTQLLNTMRAGSVAARSRESGVGGDKVLEKIANLLERGEASFEDICDWSGLSPSKLRNVMSGADEINWFERTQLQQAWTMWETVKEMQKNWKTPGV</sequence>
<reference evidence="2" key="1">
    <citation type="submission" date="2016-10" db="EMBL/GenBank/DDBJ databases">
        <authorList>
            <person name="Varghese N."/>
            <person name="Submissions S."/>
        </authorList>
    </citation>
    <scope>NUCLEOTIDE SEQUENCE [LARGE SCALE GENOMIC DNA]</scope>
    <source>
        <strain evidence="2">SP</strain>
    </source>
</reference>
<dbReference type="Gene3D" id="3.30.420.10">
    <property type="entry name" value="Ribonuclease H-like superfamily/Ribonuclease H"/>
    <property type="match status" value="1"/>
</dbReference>